<dbReference type="GO" id="GO:0000166">
    <property type="term" value="F:nucleotide binding"/>
    <property type="evidence" value="ECO:0007669"/>
    <property type="project" value="InterPro"/>
</dbReference>
<dbReference type="AlphaFoldDB" id="A0A7U4TI43"/>
<proteinExistence type="predicted"/>
<dbReference type="InterPro" id="IPR010995">
    <property type="entry name" value="DNA_repair_Rad51/TF_NusA_a-hlx"/>
</dbReference>
<reference evidence="2 3" key="1">
    <citation type="submission" date="2015-10" db="EMBL/GenBank/DDBJ databases">
        <title>Candidatus Desulfofervidus auxilii, a hydrogenotrophic sulfate-reducing bacterium involved in the thermophilic anaerobic oxidation of methane.</title>
        <authorList>
            <person name="Krukenberg V."/>
            <person name="Richter M."/>
            <person name="Wegener G."/>
        </authorList>
    </citation>
    <scope>NUCLEOTIDE SEQUENCE [LARGE SCALE GENOMIC DNA]</scope>
    <source>
        <strain evidence="2 3">HS1</strain>
    </source>
</reference>
<keyword evidence="3" id="KW-1185">Reference proteome</keyword>
<feature type="domain" description="YprB ribonuclease H-like" evidence="1">
    <location>
        <begin position="311"/>
        <end position="488"/>
    </location>
</feature>
<dbReference type="Gene3D" id="1.10.150.20">
    <property type="entry name" value="5' to 3' exonuclease, C-terminal subdomain"/>
    <property type="match status" value="1"/>
</dbReference>
<accession>A0A7U4TI43</accession>
<dbReference type="InterPro" id="IPR038720">
    <property type="entry name" value="YprB_RNase_H-like_dom"/>
</dbReference>
<name>A0A7U4TI43_DESA2</name>
<protein>
    <submittedName>
        <fullName evidence="2">RecB family nuclease</fullName>
    </submittedName>
</protein>
<dbReference type="KEGG" id="daw:HS1_001029"/>
<dbReference type="NCBIfam" id="TIGR03491">
    <property type="entry name" value="TM0106 family RecB-like putative nuclease"/>
    <property type="match status" value="1"/>
</dbReference>
<gene>
    <name evidence="2" type="ORF">HS1_001029</name>
</gene>
<dbReference type="Gene3D" id="3.90.320.10">
    <property type="match status" value="1"/>
</dbReference>
<dbReference type="InterPro" id="IPR012337">
    <property type="entry name" value="RNaseH-like_sf"/>
</dbReference>
<evidence type="ECO:0000313" key="3">
    <source>
        <dbReference type="Proteomes" id="UP000070560"/>
    </source>
</evidence>
<dbReference type="InterPro" id="IPR019993">
    <property type="entry name" value="RecB_nuclease_TM0106_put"/>
</dbReference>
<organism evidence="2 3">
    <name type="scientific">Desulfofervidus auxilii</name>
    <dbReference type="NCBI Taxonomy" id="1621989"/>
    <lineage>
        <taxon>Bacteria</taxon>
        <taxon>Pseudomonadati</taxon>
        <taxon>Thermodesulfobacteriota</taxon>
        <taxon>Candidatus Desulfofervidia</taxon>
        <taxon>Candidatus Desulfofervidales</taxon>
        <taxon>Candidatus Desulfofervidaceae</taxon>
        <taxon>Candidatus Desulfofervidus</taxon>
    </lineage>
</organism>
<dbReference type="Pfam" id="PF14520">
    <property type="entry name" value="HHH_5"/>
    <property type="match status" value="1"/>
</dbReference>
<dbReference type="InterPro" id="IPR011604">
    <property type="entry name" value="PDDEXK-like_dom_sf"/>
</dbReference>
<dbReference type="SUPFAM" id="SSF53098">
    <property type="entry name" value="Ribonuclease H-like"/>
    <property type="match status" value="1"/>
</dbReference>
<dbReference type="OrthoDB" id="9757917at2"/>
<dbReference type="Pfam" id="PF13482">
    <property type="entry name" value="RNase_H_2"/>
    <property type="match status" value="1"/>
</dbReference>
<evidence type="ECO:0000259" key="1">
    <source>
        <dbReference type="Pfam" id="PF13482"/>
    </source>
</evidence>
<dbReference type="EMBL" id="CP013015">
    <property type="protein sequence ID" value="AMM40833.1"/>
    <property type="molecule type" value="Genomic_DNA"/>
</dbReference>
<evidence type="ECO:0000313" key="2">
    <source>
        <dbReference type="EMBL" id="AMM40833.1"/>
    </source>
</evidence>
<dbReference type="Proteomes" id="UP000070560">
    <property type="component" value="Chromosome"/>
</dbReference>
<dbReference type="SUPFAM" id="SSF47794">
    <property type="entry name" value="Rad51 N-terminal domain-like"/>
    <property type="match status" value="1"/>
</dbReference>
<dbReference type="RefSeq" id="WP_066061907.1">
    <property type="nucleotide sequence ID" value="NZ_CP013015.1"/>
</dbReference>
<sequence length="502" mass="58756">MALTLSDIDKIYERCLLPTTEDRITARTIYNYCISPFMVHCEKFGPEDKKDPLTQYQEMLFDQGKMHETQVIEIKYPEAEKLEYETLEEGFRMLLEGMRKGVRVLCGLPAFYLPEGLVGTFDVVERRDTKPSIFGSHHYVVKEIKLAKNIQKHHIYQVAFYNYILGKIQGYTPPVFYVINRDYEESEVGYDEAELLGILEDIREIWKGNKEVSPTYGACEWPWENYNNEEAIRRRDISLVSGIGPSFKQKLINAGISTINDLAKTQIENLVKIKGIGRKTAEKFSFNSKALVSGECICLGMCEFPEKRTEIFLDLEGTGEQVGDEELIAIDYLIGVLTRKDEKAEYTPFIAYELNKEGEMFRQFVEWLLKQDDFIIYHWHHYERTHLKRLAERYGLTDKIRKVIFGNMRDLYRDAISCFAFPTYGNGLKEVASYMGYKWRHPDVNALESIALYFQYVEDPDKNKDKMQKVIDYNEDDCRATMLVKDWLKRNSSKDTERKLKR</sequence>